<dbReference type="GO" id="GO:0006508">
    <property type="term" value="P:proteolysis"/>
    <property type="evidence" value="ECO:0007669"/>
    <property type="project" value="InterPro"/>
</dbReference>
<dbReference type="EMBL" id="FRAT01000001">
    <property type="protein sequence ID" value="SHK02987.1"/>
    <property type="molecule type" value="Genomic_DNA"/>
</dbReference>
<dbReference type="GO" id="GO:0008235">
    <property type="term" value="F:metalloexopeptidase activity"/>
    <property type="evidence" value="ECO:0007669"/>
    <property type="project" value="InterPro"/>
</dbReference>
<dbReference type="SUPFAM" id="SSF53187">
    <property type="entry name" value="Zn-dependent exopeptidases"/>
    <property type="match status" value="1"/>
</dbReference>
<dbReference type="Proteomes" id="UP000184031">
    <property type="component" value="Unassembled WGS sequence"/>
</dbReference>
<evidence type="ECO:0000313" key="3">
    <source>
        <dbReference type="EMBL" id="SFB66328.1"/>
    </source>
</evidence>
<dbReference type="InterPro" id="IPR036034">
    <property type="entry name" value="PDZ_sf"/>
</dbReference>
<evidence type="ECO:0000313" key="5">
    <source>
        <dbReference type="Proteomes" id="UP000184031"/>
    </source>
</evidence>
<dbReference type="Gene3D" id="2.30.42.10">
    <property type="match status" value="1"/>
</dbReference>
<dbReference type="PROSITE" id="PS51257">
    <property type="entry name" value="PROKAR_LIPOPROTEIN"/>
    <property type="match status" value="1"/>
</dbReference>
<protein>
    <submittedName>
        <fullName evidence="4">Peptidase family M28</fullName>
    </submittedName>
</protein>
<name>A0A1M6P4U7_9FLAO</name>
<sequence length="441" mass="48205">MKNLEALLSVLILSILCSCTGTTKNPAPMAIEESRLDHHVAVLAHDSLGGRGAGSMGEAKAVAYIAQRFREMGLHPIHGQAKDLGGYLQPFGFYTLEDHDPWRKANSQNVLGILKGSDFPNEYIVVGGHHDGQGLPHQADFGKSIPEGVVTDTIAAKRDTIWNSAVDNAVSLATIMEIARVIQQNKVKLKRSIVFVGFGAEENALDGSVYFVNNPPVPLKQIKAMINLEKIVGDPEATFLYAAYGEPTPLFEKIRKRTDSLGAVKLAPFEIDIVANTDHYPFVLNKIPSITIGTGSQINIHTSLDHSDRIDYGLLEKRAQYILTYVLGIVNSESSDFVFTDDLSGVTGVAGGPATKLEMLSRGYEGERAFKVTNIIKGSKGERAGLLPEDLILSVNGREIKKKPFYQGLEDALGDEYNPDVHHLQLKIARGEETRDIILDY</sequence>
<feature type="domain" description="PDZ" evidence="2">
    <location>
        <begin position="372"/>
        <end position="401"/>
    </location>
</feature>
<dbReference type="InterPro" id="IPR041489">
    <property type="entry name" value="PDZ_6"/>
</dbReference>
<evidence type="ECO:0000259" key="1">
    <source>
        <dbReference type="Pfam" id="PF04389"/>
    </source>
</evidence>
<dbReference type="Pfam" id="PF17820">
    <property type="entry name" value="PDZ_6"/>
    <property type="match status" value="1"/>
</dbReference>
<dbReference type="AlphaFoldDB" id="A0A1M6P4U7"/>
<evidence type="ECO:0000259" key="2">
    <source>
        <dbReference type="Pfam" id="PF17820"/>
    </source>
</evidence>
<dbReference type="InterPro" id="IPR045175">
    <property type="entry name" value="M28_fam"/>
</dbReference>
<evidence type="ECO:0000313" key="4">
    <source>
        <dbReference type="EMBL" id="SHK02987.1"/>
    </source>
</evidence>
<dbReference type="Proteomes" id="UP000198940">
    <property type="component" value="Unassembled WGS sequence"/>
</dbReference>
<accession>A0A1M6P4U7</accession>
<feature type="domain" description="Peptidase M28" evidence="1">
    <location>
        <begin position="109"/>
        <end position="325"/>
    </location>
</feature>
<dbReference type="PANTHER" id="PTHR12147">
    <property type="entry name" value="METALLOPEPTIDASE M28 FAMILY MEMBER"/>
    <property type="match status" value="1"/>
</dbReference>
<dbReference type="InterPro" id="IPR007484">
    <property type="entry name" value="Peptidase_M28"/>
</dbReference>
<proteinExistence type="predicted"/>
<dbReference type="Gene3D" id="3.40.630.10">
    <property type="entry name" value="Zn peptidases"/>
    <property type="match status" value="1"/>
</dbReference>
<dbReference type="OrthoDB" id="1521787at2"/>
<reference evidence="4 5" key="1">
    <citation type="submission" date="2016-11" db="EMBL/GenBank/DDBJ databases">
        <authorList>
            <person name="Varghese N."/>
            <person name="Submissions S."/>
        </authorList>
    </citation>
    <scope>NUCLEOTIDE SEQUENCE [LARGE SCALE GENOMIC DNA]</scope>
    <source>
        <strain evidence="4 5">CGMCC 1.12174</strain>
        <strain evidence="3 6">DSM 26351</strain>
    </source>
</reference>
<gene>
    <name evidence="3" type="ORF">SAMN04487891_10135</name>
    <name evidence="4" type="ORF">SAMN05216293_0035</name>
</gene>
<comment type="caution">
    <text evidence="4">The sequence shown here is derived from an EMBL/GenBank/DDBJ whole genome shotgun (WGS) entry which is preliminary data.</text>
</comment>
<dbReference type="PANTHER" id="PTHR12147:SF26">
    <property type="entry name" value="PEPTIDASE M28 DOMAIN-CONTAINING PROTEIN"/>
    <property type="match status" value="1"/>
</dbReference>
<keyword evidence="6" id="KW-1185">Reference proteome</keyword>
<dbReference type="STRING" id="1055723.SAMN05216293_0035"/>
<dbReference type="EMBL" id="FOKU01000001">
    <property type="protein sequence ID" value="SFB66328.1"/>
    <property type="molecule type" value="Genomic_DNA"/>
</dbReference>
<dbReference type="SUPFAM" id="SSF50156">
    <property type="entry name" value="PDZ domain-like"/>
    <property type="match status" value="1"/>
</dbReference>
<evidence type="ECO:0000313" key="6">
    <source>
        <dbReference type="Proteomes" id="UP000198940"/>
    </source>
</evidence>
<dbReference type="Pfam" id="PF04389">
    <property type="entry name" value="Peptidase_M28"/>
    <property type="match status" value="1"/>
</dbReference>
<organism evidence="4 5">
    <name type="scientific">Flagellimonas taeanensis</name>
    <dbReference type="NCBI Taxonomy" id="1005926"/>
    <lineage>
        <taxon>Bacteria</taxon>
        <taxon>Pseudomonadati</taxon>
        <taxon>Bacteroidota</taxon>
        <taxon>Flavobacteriia</taxon>
        <taxon>Flavobacteriales</taxon>
        <taxon>Flavobacteriaceae</taxon>
        <taxon>Flagellimonas</taxon>
    </lineage>
</organism>